<dbReference type="SUPFAM" id="SSF52540">
    <property type="entry name" value="P-loop containing nucleoside triphosphate hydrolases"/>
    <property type="match status" value="1"/>
</dbReference>
<dbReference type="PRINTS" id="PR00364">
    <property type="entry name" value="DISEASERSIST"/>
</dbReference>
<proteinExistence type="predicted"/>
<evidence type="ECO:0000256" key="1">
    <source>
        <dbReference type="ARBA" id="ARBA00023015"/>
    </source>
</evidence>
<dbReference type="PROSITE" id="PS50005">
    <property type="entry name" value="TPR"/>
    <property type="match status" value="1"/>
</dbReference>
<keyword evidence="1" id="KW-0805">Transcription regulation</keyword>
<evidence type="ECO:0000313" key="7">
    <source>
        <dbReference type="Proteomes" id="UP001165283"/>
    </source>
</evidence>
<dbReference type="EMBL" id="JAGSOV010000009">
    <property type="protein sequence ID" value="MCO1654031.1"/>
    <property type="molecule type" value="Genomic_DNA"/>
</dbReference>
<dbReference type="SMART" id="SM01043">
    <property type="entry name" value="BTAD"/>
    <property type="match status" value="1"/>
</dbReference>
<gene>
    <name evidence="6" type="ORF">KDL28_03070</name>
</gene>
<dbReference type="InterPro" id="IPR005158">
    <property type="entry name" value="BTAD"/>
</dbReference>
<dbReference type="PANTHER" id="PTHR35807:SF1">
    <property type="entry name" value="TRANSCRIPTIONAL REGULATOR REDD"/>
    <property type="match status" value="1"/>
</dbReference>
<dbReference type="InterPro" id="IPR016032">
    <property type="entry name" value="Sig_transdc_resp-reg_C-effctor"/>
</dbReference>
<dbReference type="Proteomes" id="UP001165283">
    <property type="component" value="Unassembled WGS sequence"/>
</dbReference>
<reference evidence="6" key="1">
    <citation type="submission" date="2021-04" db="EMBL/GenBank/DDBJ databases">
        <title>Pseudonocardia sp. nov., isolated from sandy soil of mangrove forest.</title>
        <authorList>
            <person name="Zan Z."/>
            <person name="Huang R."/>
            <person name="Liu W."/>
        </authorList>
    </citation>
    <scope>NUCLEOTIDE SEQUENCE</scope>
    <source>
        <strain evidence="6">S2-4</strain>
    </source>
</reference>
<evidence type="ECO:0000256" key="3">
    <source>
        <dbReference type="PROSITE-ProRule" id="PRU00339"/>
    </source>
</evidence>
<dbReference type="PANTHER" id="PTHR35807">
    <property type="entry name" value="TRANSCRIPTIONAL REGULATOR REDD-RELATED"/>
    <property type="match status" value="1"/>
</dbReference>
<dbReference type="Gene3D" id="1.25.40.10">
    <property type="entry name" value="Tetratricopeptide repeat domain"/>
    <property type="match status" value="3"/>
</dbReference>
<feature type="region of interest" description="Disordered" evidence="4">
    <location>
        <begin position="243"/>
        <end position="266"/>
    </location>
</feature>
<feature type="repeat" description="TPR" evidence="3">
    <location>
        <begin position="707"/>
        <end position="740"/>
    </location>
</feature>
<dbReference type="Gene3D" id="3.40.50.300">
    <property type="entry name" value="P-loop containing nucleotide triphosphate hydrolases"/>
    <property type="match status" value="1"/>
</dbReference>
<keyword evidence="7" id="KW-1185">Reference proteome</keyword>
<dbReference type="Pfam" id="PF13424">
    <property type="entry name" value="TPR_12"/>
    <property type="match status" value="2"/>
</dbReference>
<dbReference type="InterPro" id="IPR011990">
    <property type="entry name" value="TPR-like_helical_dom_sf"/>
</dbReference>
<evidence type="ECO:0000259" key="5">
    <source>
        <dbReference type="SMART" id="SM01043"/>
    </source>
</evidence>
<feature type="compositionally biased region" description="Low complexity" evidence="4">
    <location>
        <begin position="250"/>
        <end position="265"/>
    </location>
</feature>
<evidence type="ECO:0000313" key="6">
    <source>
        <dbReference type="EMBL" id="MCO1654031.1"/>
    </source>
</evidence>
<comment type="caution">
    <text evidence="6">The sequence shown here is derived from an EMBL/GenBank/DDBJ whole genome shotgun (WGS) entry which is preliminary data.</text>
</comment>
<accession>A0ABT0ZTH8</accession>
<sequence>MVAGPAVAVRLLGPPELVVDGTPVVLPLGHRAAVLALLALHHPTGVGHPVIADGLWGPSPPTHAANAVQGHVSRLRKAGLAVERTGPQYRLTGDVHVDAAELDDLVAAGDAHLRAGRPAEAAERLRAALALFRGPVLAGLEDLPFAAVEIARLEGARAAAGRARIEADLRLGRYAAVLPELEALLDERPDDEGLLAMLMRALHGAGRHGDALAAYDRGRRRLVAEHGIAPSPALRALHQAMLDQTHRESPAPQQAPAVPRPRQTPHGPAVFVGRAAEVAELVELLAPGRPGGSAPIAAVDGPGGVGKTALAIQVADLLAPSFPDGVLFAALGGGDPDRAPGTEAVLGRFLTALGVATADVPADAESAAARYRTELAGRRVLVVLDDAPDAERVRPLLPVGGGCAALVTSRAPLALAEAVPVGLGLLPLDEAGELLRRVGRVAGAPDDAVVAVARACGRLPLALHIAGGRMANRPPAFAARLAELLADETRRLGELRLGDHDVRSSFAVSHRLLSPDEQRAFRLLSRWTGPTVPADLAAALLATPVPDAKAVLNRLVTARLLDEVEPGRYRFHDLLRLFGRELARTADAEGPSQEAALRRALHHVLDAAVTADAALSPGAPPAPGEPDRRGRDRAAALAWFEAELANLVAAAGLAADLPDPACAPVAWGLSDAAFRYLDFAKRWAEWTLICEHGVRAARRVGDAIGEATALNRLGCAYRERGRVPEARDCLERALDLARARAHVPLEMSVLNNLANTLQDAGLIAEAVAVHGEKLGLARRTGDRYNLAVALNNLGDIHLEDDDLDRARRMFAESRELFAELGELRALGMVLHNLGEVALRQGRAADAARLYRTGAERSREAGDAYSRAAGLVGLGHAHRALGDEPAARAAWCEAHPILAEIDPTEADEVAALAAGARSTRDEQAIQH</sequence>
<dbReference type="SUPFAM" id="SSF46894">
    <property type="entry name" value="C-terminal effector domain of the bipartite response regulators"/>
    <property type="match status" value="1"/>
</dbReference>
<dbReference type="RefSeq" id="WP_252435641.1">
    <property type="nucleotide sequence ID" value="NZ_JAGSOV010000009.1"/>
</dbReference>
<dbReference type="Pfam" id="PF03704">
    <property type="entry name" value="BTAD"/>
    <property type="match status" value="1"/>
</dbReference>
<name>A0ABT0ZTH8_9PSEU</name>
<dbReference type="SMART" id="SM00028">
    <property type="entry name" value="TPR"/>
    <property type="match status" value="6"/>
</dbReference>
<dbReference type="Gene3D" id="1.10.10.10">
    <property type="entry name" value="Winged helix-like DNA-binding domain superfamily/Winged helix DNA-binding domain"/>
    <property type="match status" value="1"/>
</dbReference>
<keyword evidence="3" id="KW-0802">TPR repeat</keyword>
<dbReference type="InterPro" id="IPR019734">
    <property type="entry name" value="TPR_rpt"/>
</dbReference>
<dbReference type="InterPro" id="IPR051677">
    <property type="entry name" value="AfsR-DnrI-RedD_regulator"/>
</dbReference>
<dbReference type="SUPFAM" id="SSF48452">
    <property type="entry name" value="TPR-like"/>
    <property type="match status" value="2"/>
</dbReference>
<evidence type="ECO:0000256" key="4">
    <source>
        <dbReference type="SAM" id="MobiDB-lite"/>
    </source>
</evidence>
<feature type="domain" description="Bacterial transcriptional activator" evidence="5">
    <location>
        <begin position="97"/>
        <end position="242"/>
    </location>
</feature>
<protein>
    <submittedName>
        <fullName evidence="6">Tetratricopeptide repeat protein</fullName>
    </submittedName>
</protein>
<dbReference type="InterPro" id="IPR036388">
    <property type="entry name" value="WH-like_DNA-bd_sf"/>
</dbReference>
<dbReference type="CDD" id="cd15831">
    <property type="entry name" value="BTAD"/>
    <property type="match status" value="1"/>
</dbReference>
<evidence type="ECO:0000256" key="2">
    <source>
        <dbReference type="ARBA" id="ARBA00023163"/>
    </source>
</evidence>
<dbReference type="InterPro" id="IPR027417">
    <property type="entry name" value="P-loop_NTPase"/>
</dbReference>
<organism evidence="6 7">
    <name type="scientific">Pseudonocardia humida</name>
    <dbReference type="NCBI Taxonomy" id="2800819"/>
    <lineage>
        <taxon>Bacteria</taxon>
        <taxon>Bacillati</taxon>
        <taxon>Actinomycetota</taxon>
        <taxon>Actinomycetes</taxon>
        <taxon>Pseudonocardiales</taxon>
        <taxon>Pseudonocardiaceae</taxon>
        <taxon>Pseudonocardia</taxon>
    </lineage>
</organism>
<keyword evidence="2" id="KW-0804">Transcription</keyword>